<dbReference type="OrthoDB" id="2974763at2"/>
<feature type="chain" id="PRO_5038589943" description="DUF4367 domain-containing protein" evidence="1">
    <location>
        <begin position="22"/>
        <end position="188"/>
    </location>
</feature>
<evidence type="ECO:0000256" key="1">
    <source>
        <dbReference type="SAM" id="SignalP"/>
    </source>
</evidence>
<keyword evidence="1" id="KW-0732">Signal</keyword>
<protein>
    <recommendedName>
        <fullName evidence="4">DUF4367 domain-containing protein</fullName>
    </recommendedName>
</protein>
<comment type="caution">
    <text evidence="2">The sequence shown here is derived from an EMBL/GenBank/DDBJ whole genome shotgun (WGS) entry which is preliminary data.</text>
</comment>
<accession>A0A6I5A542</accession>
<name>A0A6I5A542_9BACI</name>
<feature type="signal peptide" evidence="1">
    <location>
        <begin position="1"/>
        <end position="21"/>
    </location>
</feature>
<dbReference type="Proteomes" id="UP000468638">
    <property type="component" value="Unassembled WGS sequence"/>
</dbReference>
<sequence>MKKKIMLAFAILILTVTCIFSFNVQKNNASKALKPVQELSSNDDTKKALNSLPITVKEKLKVPKKLPFDTKNTDHYAKTRAIGKNYYFQEIWSSNNMSFEFNVINDTPKIPEIDDSEFNVEKDILTNGIEAVYIKGPNAEKIYWNDNGFQYMLIHIPRVNERKAASDNKFLGIEKLQKTAEKIINKQG</sequence>
<dbReference type="EMBL" id="WMEQ01000017">
    <property type="protein sequence ID" value="MYL35461.1"/>
    <property type="molecule type" value="Genomic_DNA"/>
</dbReference>
<evidence type="ECO:0000313" key="2">
    <source>
        <dbReference type="EMBL" id="MYL35461.1"/>
    </source>
</evidence>
<organism evidence="2 3">
    <name type="scientific">Pontibacillus yanchengensis</name>
    <dbReference type="NCBI Taxonomy" id="462910"/>
    <lineage>
        <taxon>Bacteria</taxon>
        <taxon>Bacillati</taxon>
        <taxon>Bacillota</taxon>
        <taxon>Bacilli</taxon>
        <taxon>Bacillales</taxon>
        <taxon>Bacillaceae</taxon>
        <taxon>Pontibacillus</taxon>
    </lineage>
</organism>
<gene>
    <name evidence="2" type="ORF">GLW05_17925</name>
</gene>
<evidence type="ECO:0008006" key="4">
    <source>
        <dbReference type="Google" id="ProtNLM"/>
    </source>
</evidence>
<evidence type="ECO:0000313" key="3">
    <source>
        <dbReference type="Proteomes" id="UP000468638"/>
    </source>
</evidence>
<proteinExistence type="predicted"/>
<dbReference type="AlphaFoldDB" id="A0A6I5A542"/>
<reference evidence="2 3" key="1">
    <citation type="submission" date="2019-11" db="EMBL/GenBank/DDBJ databases">
        <title>Genome sequences of 17 halophilic strains isolated from different environments.</title>
        <authorList>
            <person name="Furrow R.E."/>
        </authorList>
    </citation>
    <scope>NUCLEOTIDE SEQUENCE [LARGE SCALE GENOMIC DNA]</scope>
    <source>
        <strain evidence="2 3">22514_16_FS</strain>
    </source>
</reference>
<dbReference type="RefSeq" id="WP_160850418.1">
    <property type="nucleotide sequence ID" value="NZ_WMEQ01000017.1"/>
</dbReference>